<organism evidence="2 3">
    <name type="scientific">Zizania palustris</name>
    <name type="common">Northern wild rice</name>
    <dbReference type="NCBI Taxonomy" id="103762"/>
    <lineage>
        <taxon>Eukaryota</taxon>
        <taxon>Viridiplantae</taxon>
        <taxon>Streptophyta</taxon>
        <taxon>Embryophyta</taxon>
        <taxon>Tracheophyta</taxon>
        <taxon>Spermatophyta</taxon>
        <taxon>Magnoliopsida</taxon>
        <taxon>Liliopsida</taxon>
        <taxon>Poales</taxon>
        <taxon>Poaceae</taxon>
        <taxon>BOP clade</taxon>
        <taxon>Oryzoideae</taxon>
        <taxon>Oryzeae</taxon>
        <taxon>Zizaniinae</taxon>
        <taxon>Zizania</taxon>
    </lineage>
</organism>
<accession>A0A8J5RXI5</accession>
<feature type="domain" description="POX" evidence="1">
    <location>
        <begin position="76"/>
        <end position="214"/>
    </location>
</feature>
<evidence type="ECO:0000313" key="2">
    <source>
        <dbReference type="EMBL" id="KAG8062111.1"/>
    </source>
</evidence>
<dbReference type="SMART" id="SM00574">
    <property type="entry name" value="POX"/>
    <property type="match status" value="1"/>
</dbReference>
<keyword evidence="3" id="KW-1185">Reference proteome</keyword>
<sequence>MVTNKQLYSQLCGGHCQLHHSPALAGAASPGRRSQPYEKITAGAESHQPDGWSSGAAEGIVGSRSHGCCSCAVSPATMVSTLRGSRYLLPVQELLSEAVSMGEVAVGDGAAARARGNDEALKVDGQFEVGDHAREAANFPYDGKNTGGGGVQAKLLSLLSELESRHEHYFGELSRVAASFEPALGGAGATAGYTALMAQAMSRHFGNLRRAILRKLRLHTTAAARRSALLRLAQNGQVEVENEWSDGDEDDDDEIVNRVVRRTKHAAAAEQAWMPLRGLPEDSVAVRPSSGHGFSTISSTLIRLTTRSSCWQ</sequence>
<proteinExistence type="predicted"/>
<dbReference type="OrthoDB" id="10056939at2759"/>
<reference evidence="2" key="1">
    <citation type="journal article" date="2021" name="bioRxiv">
        <title>Whole Genome Assembly and Annotation of Northern Wild Rice, Zizania palustris L., Supports a Whole Genome Duplication in the Zizania Genus.</title>
        <authorList>
            <person name="Haas M."/>
            <person name="Kono T."/>
            <person name="Macchietto M."/>
            <person name="Millas R."/>
            <person name="McGilp L."/>
            <person name="Shao M."/>
            <person name="Duquette J."/>
            <person name="Hirsch C.N."/>
            <person name="Kimball J."/>
        </authorList>
    </citation>
    <scope>NUCLEOTIDE SEQUENCE</scope>
    <source>
        <tissue evidence="2">Fresh leaf tissue</tissue>
    </source>
</reference>
<dbReference type="AlphaFoldDB" id="A0A8J5RXI5"/>
<reference evidence="2" key="2">
    <citation type="submission" date="2021-02" db="EMBL/GenBank/DDBJ databases">
        <authorList>
            <person name="Kimball J.A."/>
            <person name="Haas M.W."/>
            <person name="Macchietto M."/>
            <person name="Kono T."/>
            <person name="Duquette J."/>
            <person name="Shao M."/>
        </authorList>
    </citation>
    <scope>NUCLEOTIDE SEQUENCE</scope>
    <source>
        <tissue evidence="2">Fresh leaf tissue</tissue>
    </source>
</reference>
<gene>
    <name evidence="2" type="ORF">GUJ93_ZPchr0003g17009</name>
</gene>
<dbReference type="Pfam" id="PF07526">
    <property type="entry name" value="POX"/>
    <property type="match status" value="1"/>
</dbReference>
<name>A0A8J5RXI5_ZIZPA</name>
<dbReference type="Proteomes" id="UP000729402">
    <property type="component" value="Unassembled WGS sequence"/>
</dbReference>
<comment type="caution">
    <text evidence="2">The sequence shown here is derived from an EMBL/GenBank/DDBJ whole genome shotgun (WGS) entry which is preliminary data.</text>
</comment>
<protein>
    <recommendedName>
        <fullName evidence="1">POX domain-containing protein</fullName>
    </recommendedName>
</protein>
<evidence type="ECO:0000313" key="3">
    <source>
        <dbReference type="Proteomes" id="UP000729402"/>
    </source>
</evidence>
<dbReference type="EMBL" id="JAAALK010000286">
    <property type="protein sequence ID" value="KAG8062111.1"/>
    <property type="molecule type" value="Genomic_DNA"/>
</dbReference>
<dbReference type="InterPro" id="IPR006563">
    <property type="entry name" value="POX_dom"/>
</dbReference>
<evidence type="ECO:0000259" key="1">
    <source>
        <dbReference type="SMART" id="SM00574"/>
    </source>
</evidence>